<accession>A0A2U3L1V0</accession>
<reference evidence="3" key="1">
    <citation type="submission" date="2018-02" db="EMBL/GenBank/DDBJ databases">
        <authorList>
            <person name="Hausmann B."/>
        </authorList>
    </citation>
    <scope>NUCLEOTIDE SEQUENCE [LARGE SCALE GENOMIC DNA]</scope>
    <source>
        <strain evidence="3">Peat soil MAG SbA1</strain>
    </source>
</reference>
<dbReference type="Pfam" id="PF08484">
    <property type="entry name" value="Methyltransf_14"/>
    <property type="match status" value="1"/>
</dbReference>
<dbReference type="InterPro" id="IPR013691">
    <property type="entry name" value="MeTrfase_14"/>
</dbReference>
<evidence type="ECO:0000259" key="1">
    <source>
        <dbReference type="Pfam" id="PF08484"/>
    </source>
</evidence>
<dbReference type="AlphaFoldDB" id="A0A2U3L1V0"/>
<dbReference type="Pfam" id="PF13489">
    <property type="entry name" value="Methyltransf_23"/>
    <property type="match status" value="1"/>
</dbReference>
<dbReference type="GO" id="GO:0032259">
    <property type="term" value="P:methylation"/>
    <property type="evidence" value="ECO:0007669"/>
    <property type="project" value="UniProtKB-KW"/>
</dbReference>
<keyword evidence="2" id="KW-0808">Transferase</keyword>
<gene>
    <name evidence="2" type="ORF">SBA1_610011</name>
</gene>
<evidence type="ECO:0000313" key="2">
    <source>
        <dbReference type="EMBL" id="SPF45881.1"/>
    </source>
</evidence>
<feature type="domain" description="C-methyltransferase" evidence="1">
    <location>
        <begin position="191"/>
        <end position="343"/>
    </location>
</feature>
<dbReference type="Proteomes" id="UP000238701">
    <property type="component" value="Unassembled WGS sequence"/>
</dbReference>
<evidence type="ECO:0000313" key="3">
    <source>
        <dbReference type="Proteomes" id="UP000238701"/>
    </source>
</evidence>
<dbReference type="SUPFAM" id="SSF53335">
    <property type="entry name" value="S-adenosyl-L-methionine-dependent methyltransferases"/>
    <property type="match status" value="1"/>
</dbReference>
<dbReference type="GO" id="GO:0008168">
    <property type="term" value="F:methyltransferase activity"/>
    <property type="evidence" value="ECO:0007669"/>
    <property type="project" value="UniProtKB-KW"/>
</dbReference>
<dbReference type="PANTHER" id="PTHR43861">
    <property type="entry name" value="TRANS-ACONITATE 2-METHYLTRANSFERASE-RELATED"/>
    <property type="match status" value="1"/>
</dbReference>
<sequence>MQVPEVVDPSIIFAEYSYASSTTDTLRRHFAEMAHDIVAMGVAGEDLVLEFGCNDGVLIQPLRRLGVNAVGVDPSDVARRASEAQGWPLVAGYFDAGSANCVLSRYGRAKILVANNVFAHIDDLDGTMSAVVEVLREDGLFVFEVHYQGNLIGDFQFDTVYHEHLCYYSLQSLVELLGRFNFIVLDVEPIPIHSGSIRVVAAPADSKRPASDRVRRMLEAEKNWDIAHFASGVQERCVTVQKLIRDLRSAGRTVVGYGAAGRATVLLNYCKLGPALIDYVVDMSPLRHGRLVSGVRVPVRPTETFQRHYPDYALMTAWNYEPEIAQKERAFLATGGRFIVPLPHVRISGEC</sequence>
<dbReference type="EC" id="2.1.1.-" evidence="2"/>
<dbReference type="EMBL" id="OMOD01000157">
    <property type="protein sequence ID" value="SPF45881.1"/>
    <property type="molecule type" value="Genomic_DNA"/>
</dbReference>
<protein>
    <submittedName>
        <fullName evidence="2">Putative C-methyltransferase NovU</fullName>
        <ecNumber evidence="2">2.1.1.-</ecNumber>
    </submittedName>
</protein>
<dbReference type="InterPro" id="IPR029063">
    <property type="entry name" value="SAM-dependent_MTases_sf"/>
</dbReference>
<dbReference type="Gene3D" id="3.40.50.720">
    <property type="entry name" value="NAD(P)-binding Rossmann-like Domain"/>
    <property type="match status" value="1"/>
</dbReference>
<dbReference type="Gene3D" id="3.40.50.150">
    <property type="entry name" value="Vaccinia Virus protein VP39"/>
    <property type="match status" value="1"/>
</dbReference>
<proteinExistence type="predicted"/>
<name>A0A2U3L1V0_9BACT</name>
<dbReference type="PANTHER" id="PTHR43861:SF5">
    <property type="entry name" value="BLL5978 PROTEIN"/>
    <property type="match status" value="1"/>
</dbReference>
<keyword evidence="2" id="KW-0489">Methyltransferase</keyword>
<organism evidence="2 3">
    <name type="scientific">Candidatus Sulfotelmatobacter kueseliae</name>
    <dbReference type="NCBI Taxonomy" id="2042962"/>
    <lineage>
        <taxon>Bacteria</taxon>
        <taxon>Pseudomonadati</taxon>
        <taxon>Acidobacteriota</taxon>
        <taxon>Terriglobia</taxon>
        <taxon>Terriglobales</taxon>
        <taxon>Candidatus Korobacteraceae</taxon>
        <taxon>Candidatus Sulfotelmatobacter</taxon>
    </lineage>
</organism>